<evidence type="ECO:0000256" key="2">
    <source>
        <dbReference type="ARBA" id="ARBA00022448"/>
    </source>
</evidence>
<feature type="transmembrane region" description="Helical" evidence="6">
    <location>
        <begin position="483"/>
        <end position="504"/>
    </location>
</feature>
<dbReference type="GO" id="GO:0016020">
    <property type="term" value="C:membrane"/>
    <property type="evidence" value="ECO:0007669"/>
    <property type="project" value="UniProtKB-SubCell"/>
</dbReference>
<comment type="subcellular location">
    <subcellularLocation>
        <location evidence="1 6">Membrane</location>
        <topology evidence="1 6">Multi-pass membrane protein</topology>
    </subcellularLocation>
</comment>
<dbReference type="PANTHER" id="PTHR11101:SF16">
    <property type="entry name" value="PHOSPHATE TRANSPORTER"/>
    <property type="match status" value="1"/>
</dbReference>
<evidence type="ECO:0000256" key="7">
    <source>
        <dbReference type="SAM" id="Coils"/>
    </source>
</evidence>
<keyword evidence="3 6" id="KW-0812">Transmembrane</keyword>
<name>A0A419X5N1_9BACT</name>
<dbReference type="InterPro" id="IPR001204">
    <property type="entry name" value="Phos_transporter"/>
</dbReference>
<keyword evidence="9" id="KW-1185">Reference proteome</keyword>
<gene>
    <name evidence="8" type="ORF">BXY64_0023</name>
</gene>
<dbReference type="PANTHER" id="PTHR11101">
    <property type="entry name" value="PHOSPHATE TRANSPORTER"/>
    <property type="match status" value="1"/>
</dbReference>
<evidence type="ECO:0000313" key="8">
    <source>
        <dbReference type="EMBL" id="RKE03036.1"/>
    </source>
</evidence>
<evidence type="ECO:0000256" key="4">
    <source>
        <dbReference type="ARBA" id="ARBA00022989"/>
    </source>
</evidence>
<dbReference type="GO" id="GO:0005315">
    <property type="term" value="F:phosphate transmembrane transporter activity"/>
    <property type="evidence" value="ECO:0007669"/>
    <property type="project" value="InterPro"/>
</dbReference>
<evidence type="ECO:0000313" key="9">
    <source>
        <dbReference type="Proteomes" id="UP000284531"/>
    </source>
</evidence>
<evidence type="ECO:0000256" key="3">
    <source>
        <dbReference type="ARBA" id="ARBA00022692"/>
    </source>
</evidence>
<feature type="transmembrane region" description="Helical" evidence="6">
    <location>
        <begin position="268"/>
        <end position="285"/>
    </location>
</feature>
<keyword evidence="2 6" id="KW-0813">Transport</keyword>
<organism evidence="8 9">
    <name type="scientific">Marinifilum flexuosum</name>
    <dbReference type="NCBI Taxonomy" id="1117708"/>
    <lineage>
        <taxon>Bacteria</taxon>
        <taxon>Pseudomonadati</taxon>
        <taxon>Bacteroidota</taxon>
        <taxon>Bacteroidia</taxon>
        <taxon>Marinilabiliales</taxon>
        <taxon>Marinifilaceae</taxon>
    </lineage>
</organism>
<keyword evidence="6" id="KW-0592">Phosphate transport</keyword>
<keyword evidence="5 6" id="KW-0472">Membrane</keyword>
<feature type="coiled-coil region" evidence="7">
    <location>
        <begin position="688"/>
        <end position="718"/>
    </location>
</feature>
<feature type="transmembrane region" description="Helical" evidence="6">
    <location>
        <begin position="57"/>
        <end position="80"/>
    </location>
</feature>
<feature type="transmembrane region" description="Helical" evidence="6">
    <location>
        <begin position="17"/>
        <end position="37"/>
    </location>
</feature>
<protein>
    <recommendedName>
        <fullName evidence="6">Phosphate transporter</fullName>
    </recommendedName>
</protein>
<keyword evidence="4 6" id="KW-1133">Transmembrane helix</keyword>
<dbReference type="AlphaFoldDB" id="A0A419X5N1"/>
<sequence length="779" mass="86044">MLVCLLRIYELNNMENFYLLIVVVLFALAISDLIVGVSNDAVNFLNSAFGSKAAPRWAIMIIASLGILVGATFSSGMMEVARKGIFHPDQFYFAEIMIIFIAVMLTDIILLDFYNTVGLPTSTTVSIVFELLGAAVAVAIVKIMNSADQTLLDLGTYINSAKALAIITGILLSVVIAFLSGSLVQWVTRLVFTYRYEKTFKYFGAIFGGIAITAITYFILIKGAKGSSFITKDTLAWIKSNTLTIIAVSFVGWTILLQALVWFVRLNILKVIVLVGTFALAMAFAGNDLVNFIGVPLAGFKSFQAFAANPGTDPYGMTMGILSQKVQTETYLLIIAGIIMTVTLWLSKKARTVTETEIGLSSQNEGDEKFGSSFFARLLVRRSLSANSNFKRMMPATVQQGIANRFNKPEEVVIPGVDPKDKPAFDMIRASVNLTVASILISIGTSLKLPLSTTYVTFMVAMGTSLADRAWGRDSAVYRITGVLTVIGGWFFTAFSAFTAAFIFANLINWLGGFAIFGLLTLAVIFVVRSHIFHKKKSQAKEQPTEEDDTIIIKGGIFEQLTFAVSGITVKIPNLYGKIINGLAFEERSKLKECNKKAGKLDKEAKQMKDQVPAMMKKLSEDSIATGPFYVQLIDYLREIAHSMSFIAGPAFDYVDNNHKTLIKEQVNELNIIQTKLDDFFRTINRLLKDSNYEAAEIEKALEKQKDLLKSIRKFRKEQIKRIKAEKVGTRNSVLYLGILNETKNLTLHAGNLLKASRDFSGFNGEEVDSMIEEDSIDD</sequence>
<evidence type="ECO:0000256" key="1">
    <source>
        <dbReference type="ARBA" id="ARBA00004141"/>
    </source>
</evidence>
<dbReference type="EMBL" id="RAPQ01000008">
    <property type="protein sequence ID" value="RKE03036.1"/>
    <property type="molecule type" value="Genomic_DNA"/>
</dbReference>
<feature type="transmembrane region" description="Helical" evidence="6">
    <location>
        <begin position="92"/>
        <end position="111"/>
    </location>
</feature>
<keyword evidence="7" id="KW-0175">Coiled coil</keyword>
<comment type="caution">
    <text evidence="8">The sequence shown here is derived from an EMBL/GenBank/DDBJ whole genome shotgun (WGS) entry which is preliminary data.</text>
</comment>
<dbReference type="GO" id="GO:0035435">
    <property type="term" value="P:phosphate ion transmembrane transport"/>
    <property type="evidence" value="ECO:0007669"/>
    <property type="project" value="TreeGrafter"/>
</dbReference>
<feature type="transmembrane region" description="Helical" evidence="6">
    <location>
        <begin position="164"/>
        <end position="188"/>
    </location>
</feature>
<feature type="transmembrane region" description="Helical" evidence="6">
    <location>
        <begin position="242"/>
        <end position="262"/>
    </location>
</feature>
<evidence type="ECO:0000256" key="5">
    <source>
        <dbReference type="ARBA" id="ARBA00023136"/>
    </source>
</evidence>
<reference evidence="8 9" key="1">
    <citation type="submission" date="2018-09" db="EMBL/GenBank/DDBJ databases">
        <title>Genomic Encyclopedia of Archaeal and Bacterial Type Strains, Phase II (KMG-II): from individual species to whole genera.</title>
        <authorList>
            <person name="Goeker M."/>
        </authorList>
    </citation>
    <scope>NUCLEOTIDE SEQUENCE [LARGE SCALE GENOMIC DNA]</scope>
    <source>
        <strain evidence="8 9">DSM 21950</strain>
    </source>
</reference>
<feature type="transmembrane region" description="Helical" evidence="6">
    <location>
        <begin position="510"/>
        <end position="528"/>
    </location>
</feature>
<comment type="similarity">
    <text evidence="6">Belongs to the inorganic phosphate transporter (PiT) (TC 2.A.20) family.</text>
</comment>
<evidence type="ECO:0000256" key="6">
    <source>
        <dbReference type="RuleBase" id="RU363058"/>
    </source>
</evidence>
<feature type="transmembrane region" description="Helical" evidence="6">
    <location>
        <begin position="330"/>
        <end position="347"/>
    </location>
</feature>
<feature type="transmembrane region" description="Helical" evidence="6">
    <location>
        <begin position="200"/>
        <end position="221"/>
    </location>
</feature>
<dbReference type="Proteomes" id="UP000284531">
    <property type="component" value="Unassembled WGS sequence"/>
</dbReference>
<dbReference type="Pfam" id="PF01384">
    <property type="entry name" value="PHO4"/>
    <property type="match status" value="1"/>
</dbReference>
<proteinExistence type="inferred from homology"/>
<accession>A0A419X5N1</accession>